<dbReference type="RefSeq" id="WP_090586611.1">
    <property type="nucleotide sequence ID" value="NZ_FNDT01000008.1"/>
</dbReference>
<evidence type="ECO:0000313" key="1">
    <source>
        <dbReference type="EMBL" id="SDI26917.1"/>
    </source>
</evidence>
<keyword evidence="2" id="KW-1185">Reference proteome</keyword>
<organism evidence="1 2">
    <name type="scientific">Arthrobacter subterraneus</name>
    <dbReference type="NCBI Taxonomy" id="335973"/>
    <lineage>
        <taxon>Bacteria</taxon>
        <taxon>Bacillati</taxon>
        <taxon>Actinomycetota</taxon>
        <taxon>Actinomycetes</taxon>
        <taxon>Micrococcales</taxon>
        <taxon>Micrococcaceae</taxon>
        <taxon>Arthrobacter</taxon>
    </lineage>
</organism>
<dbReference type="EMBL" id="FNDT01000008">
    <property type="protein sequence ID" value="SDI26917.1"/>
    <property type="molecule type" value="Genomic_DNA"/>
</dbReference>
<reference evidence="1 2" key="1">
    <citation type="submission" date="2016-10" db="EMBL/GenBank/DDBJ databases">
        <authorList>
            <person name="de Groot N.N."/>
        </authorList>
    </citation>
    <scope>NUCLEOTIDE SEQUENCE [LARGE SCALE GENOMIC DNA]</scope>
    <source>
        <strain evidence="1 2">NP_1H</strain>
    </source>
</reference>
<name>A0A1G8J7F9_9MICC</name>
<proteinExistence type="predicted"/>
<evidence type="ECO:0000313" key="2">
    <source>
        <dbReference type="Proteomes" id="UP000199258"/>
    </source>
</evidence>
<protein>
    <submittedName>
        <fullName evidence="1">Uncharacterized protein</fullName>
    </submittedName>
</protein>
<sequence length="150" mass="16539">MRIRAIGLLIGMALAWTGAFFFVKTYHDGVAQQAGSIADRIEVPEGWLVVSEHVEREQFVCFNTKPCPTLSRTWQADRVLEATDLQRLTDTLGWDFELDGDCQRGDDEVGVSSVCSAVATSEGYRIQLRVDSPEPGSASMVRLRLTSAGE</sequence>
<accession>A0A1G8J7F9</accession>
<dbReference type="AlphaFoldDB" id="A0A1G8J7F9"/>
<dbReference type="OrthoDB" id="5117144at2"/>
<dbReference type="Proteomes" id="UP000199258">
    <property type="component" value="Unassembled WGS sequence"/>
</dbReference>
<gene>
    <name evidence="1" type="ORF">SAMN04488693_10857</name>
</gene>